<dbReference type="AlphaFoldDB" id="A0A1F5Q9A6"/>
<gene>
    <name evidence="1" type="ORF">A3J05_04635</name>
</gene>
<evidence type="ECO:0000313" key="2">
    <source>
        <dbReference type="Proteomes" id="UP000177235"/>
    </source>
</evidence>
<dbReference type="Proteomes" id="UP000177235">
    <property type="component" value="Unassembled WGS sequence"/>
</dbReference>
<protein>
    <submittedName>
        <fullName evidence="1">Uncharacterized protein</fullName>
    </submittedName>
</protein>
<reference evidence="1 2" key="1">
    <citation type="journal article" date="2016" name="Nat. Commun.">
        <title>Thousands of microbial genomes shed light on interconnected biogeochemical processes in an aquifer system.</title>
        <authorList>
            <person name="Anantharaman K."/>
            <person name="Brown C.T."/>
            <person name="Hug L.A."/>
            <person name="Sharon I."/>
            <person name="Castelle C.J."/>
            <person name="Probst A.J."/>
            <person name="Thomas B.C."/>
            <person name="Singh A."/>
            <person name="Wilkins M.J."/>
            <person name="Karaoz U."/>
            <person name="Brodie E.L."/>
            <person name="Williams K.H."/>
            <person name="Hubbard S.S."/>
            <person name="Banfield J.F."/>
        </authorList>
    </citation>
    <scope>NUCLEOTIDE SEQUENCE [LARGE SCALE GENOMIC DNA]</scope>
</reference>
<comment type="caution">
    <text evidence="1">The sequence shown here is derived from an EMBL/GenBank/DDBJ whole genome shotgun (WGS) entry which is preliminary data.</text>
</comment>
<name>A0A1F5Q9A6_9BACT</name>
<dbReference type="EMBL" id="MFFF01000027">
    <property type="protein sequence ID" value="OGE98718.1"/>
    <property type="molecule type" value="Genomic_DNA"/>
</dbReference>
<proteinExistence type="predicted"/>
<sequence length="177" mass="19775">MDTGAGAIAKLSEEFSRHVTNGKLGQFFPSMQASTAVSMLTRDLEMKRELGHLSDAEKAILSQIDDLWEDIAKYNQSADKNTPPPAEQVYNLAESKMQDVPEEAAPPAHQPISYEQADQIIEGLNKQFEEKIMSKQRHDLEAGRNLQEYMAAVQNKKLRIPFAGEESQIDLSKLKSA</sequence>
<accession>A0A1F5Q9A6</accession>
<organism evidence="1 2">
    <name type="scientific">Candidatus Doudnabacteria bacterium RIFCSPLOWO2_02_FULL_48_13</name>
    <dbReference type="NCBI Taxonomy" id="1817845"/>
    <lineage>
        <taxon>Bacteria</taxon>
        <taxon>Candidatus Doudnaibacteriota</taxon>
    </lineage>
</organism>
<evidence type="ECO:0000313" key="1">
    <source>
        <dbReference type="EMBL" id="OGE98718.1"/>
    </source>
</evidence>